<reference evidence="2 3" key="1">
    <citation type="submission" date="2016-12" db="EMBL/GenBank/DDBJ databases">
        <authorList>
            <person name="Song W.-J."/>
            <person name="Kurnit D.M."/>
        </authorList>
    </citation>
    <scope>NUCLEOTIDE SEQUENCE [LARGE SCALE GENOMIC DNA]</scope>
    <source>
        <strain evidence="2 3">STM7296</strain>
    </source>
</reference>
<protein>
    <submittedName>
        <fullName evidence="2">Uncharacterized protein</fullName>
    </submittedName>
</protein>
<organism evidence="2 3">
    <name type="scientific">Paraburkholderia ribeironis</name>
    <dbReference type="NCBI Taxonomy" id="1247936"/>
    <lineage>
        <taxon>Bacteria</taxon>
        <taxon>Pseudomonadati</taxon>
        <taxon>Pseudomonadota</taxon>
        <taxon>Betaproteobacteria</taxon>
        <taxon>Burkholderiales</taxon>
        <taxon>Burkholderiaceae</taxon>
        <taxon>Paraburkholderia</taxon>
    </lineage>
</organism>
<dbReference type="Proteomes" id="UP000187012">
    <property type="component" value="Unassembled WGS sequence"/>
</dbReference>
<evidence type="ECO:0000313" key="3">
    <source>
        <dbReference type="Proteomes" id="UP000187012"/>
    </source>
</evidence>
<name>A0A1N7SCI2_9BURK</name>
<dbReference type="STRING" id="1247936.BN2475_530001"/>
<dbReference type="AlphaFoldDB" id="A0A1N7SCI2"/>
<evidence type="ECO:0000256" key="1">
    <source>
        <dbReference type="SAM" id="MobiDB-lite"/>
    </source>
</evidence>
<proteinExistence type="predicted"/>
<gene>
    <name evidence="2" type="ORF">BN2475_530001</name>
</gene>
<feature type="region of interest" description="Disordered" evidence="1">
    <location>
        <begin position="44"/>
        <end position="64"/>
    </location>
</feature>
<feature type="compositionally biased region" description="Polar residues" evidence="1">
    <location>
        <begin position="44"/>
        <end position="53"/>
    </location>
</feature>
<dbReference type="EMBL" id="CYGX02000053">
    <property type="protein sequence ID" value="SIT45080.1"/>
    <property type="molecule type" value="Genomic_DNA"/>
</dbReference>
<sequence>MRINFSTQAKHSFRIYRPAVIIQSITLPGALTQSFEVTPTLATPDTRAQTSINGKPRYGHLPPL</sequence>
<accession>A0A1N7SCI2</accession>
<keyword evidence="3" id="KW-1185">Reference proteome</keyword>
<evidence type="ECO:0000313" key="2">
    <source>
        <dbReference type="EMBL" id="SIT45080.1"/>
    </source>
</evidence>